<dbReference type="GO" id="GO:0016706">
    <property type="term" value="F:2-oxoglutarate-dependent dioxygenase activity"/>
    <property type="evidence" value="ECO:0007669"/>
    <property type="project" value="InterPro"/>
</dbReference>
<feature type="domain" description="Alkylated DNA repair protein AlkB homologue 8 N-terminal" evidence="2">
    <location>
        <begin position="120"/>
        <end position="153"/>
    </location>
</feature>
<name>A0A3N0YL53_ANAGA</name>
<gene>
    <name evidence="3" type="ORF">DPX16_20559</name>
</gene>
<keyword evidence="1" id="KW-0812">Transmembrane</keyword>
<feature type="transmembrane region" description="Helical" evidence="1">
    <location>
        <begin position="134"/>
        <end position="158"/>
    </location>
</feature>
<evidence type="ECO:0000256" key="1">
    <source>
        <dbReference type="SAM" id="Phobius"/>
    </source>
</evidence>
<reference evidence="3 4" key="1">
    <citation type="submission" date="2018-10" db="EMBL/GenBank/DDBJ databases">
        <title>Genome assembly for a Yunnan-Guizhou Plateau 3E fish, Anabarilius grahami (Regan), and its evolutionary and genetic applications.</title>
        <authorList>
            <person name="Jiang W."/>
        </authorList>
    </citation>
    <scope>NUCLEOTIDE SEQUENCE [LARGE SCALE GENOMIC DNA]</scope>
    <source>
        <strain evidence="3">AG-KIZ</strain>
        <tissue evidence="3">Muscle</tissue>
    </source>
</reference>
<keyword evidence="1" id="KW-0472">Membrane</keyword>
<protein>
    <recommendedName>
        <fullName evidence="2">Alkylated DNA repair protein AlkB homologue 8 N-terminal domain-containing protein</fullName>
    </recommendedName>
</protein>
<evidence type="ECO:0000259" key="2">
    <source>
        <dbReference type="Pfam" id="PF09004"/>
    </source>
</evidence>
<keyword evidence="4" id="KW-1185">Reference proteome</keyword>
<organism evidence="3 4">
    <name type="scientific">Anabarilius grahami</name>
    <name type="common">Kanglang fish</name>
    <name type="synonym">Barilius grahami</name>
    <dbReference type="NCBI Taxonomy" id="495550"/>
    <lineage>
        <taxon>Eukaryota</taxon>
        <taxon>Metazoa</taxon>
        <taxon>Chordata</taxon>
        <taxon>Craniata</taxon>
        <taxon>Vertebrata</taxon>
        <taxon>Euteleostomi</taxon>
        <taxon>Actinopterygii</taxon>
        <taxon>Neopterygii</taxon>
        <taxon>Teleostei</taxon>
        <taxon>Ostariophysi</taxon>
        <taxon>Cypriniformes</taxon>
        <taxon>Xenocyprididae</taxon>
        <taxon>Xenocypridinae</taxon>
        <taxon>Xenocypridinae incertae sedis</taxon>
        <taxon>Anabarilius</taxon>
    </lineage>
</organism>
<proteinExistence type="predicted"/>
<comment type="caution">
    <text evidence="3">The sequence shown here is derived from an EMBL/GenBank/DDBJ whole genome shotgun (WGS) entry which is preliminary data.</text>
</comment>
<dbReference type="Pfam" id="PF09004">
    <property type="entry name" value="ALKBH8_N"/>
    <property type="match status" value="1"/>
</dbReference>
<accession>A0A3N0YL53</accession>
<evidence type="ECO:0000313" key="3">
    <source>
        <dbReference type="EMBL" id="ROL46907.1"/>
    </source>
</evidence>
<sequence>MKEKLKAFQQGDWNTVNIRNRQIENDIRAKLRYKDKIEQEFSSILTGQASSTGHYATSDPATFADSLNSFYTRFDRHDHSALCEELLSALPPVVPSEPPFTVEDVRQQLSRCKVGKAPDIYKRSQQRLHILRKLHALSVTPHLLLLLYISIIQPILLYCSPCYFNMLSITNRNKLIKVTRTASKMISLPTTDLSLLNSKAVTRMARTVSRDSDHPLHIYFSLLPSGRRYRTLRWRRARFS</sequence>
<dbReference type="EMBL" id="RJVU01036174">
    <property type="protein sequence ID" value="ROL46907.1"/>
    <property type="molecule type" value="Genomic_DNA"/>
</dbReference>
<dbReference type="InterPro" id="IPR015095">
    <property type="entry name" value="AlkB_hom8_N"/>
</dbReference>
<dbReference type="AlphaFoldDB" id="A0A3N0YL53"/>
<dbReference type="GO" id="GO:0008168">
    <property type="term" value="F:methyltransferase activity"/>
    <property type="evidence" value="ECO:0007669"/>
    <property type="project" value="InterPro"/>
</dbReference>
<keyword evidence="1" id="KW-1133">Transmembrane helix</keyword>
<dbReference type="Proteomes" id="UP000281406">
    <property type="component" value="Unassembled WGS sequence"/>
</dbReference>
<evidence type="ECO:0000313" key="4">
    <source>
        <dbReference type="Proteomes" id="UP000281406"/>
    </source>
</evidence>
<dbReference type="OrthoDB" id="10037236at2759"/>